<proteinExistence type="inferred from homology"/>
<keyword evidence="3" id="KW-0813">Transport</keyword>
<evidence type="ECO:0000256" key="2">
    <source>
        <dbReference type="ARBA" id="ARBA00005417"/>
    </source>
</evidence>
<dbReference type="InterPro" id="IPR003593">
    <property type="entry name" value="AAA+_ATPase"/>
</dbReference>
<dbReference type="Proteomes" id="UP000026941">
    <property type="component" value="Unassembled WGS sequence"/>
</dbReference>
<dbReference type="InterPro" id="IPR050107">
    <property type="entry name" value="ABC_carbohydrate_import_ATPase"/>
</dbReference>
<dbReference type="GO" id="GO:0005886">
    <property type="term" value="C:plasma membrane"/>
    <property type="evidence" value="ECO:0007669"/>
    <property type="project" value="UniProtKB-SubCell"/>
</dbReference>
<dbReference type="GO" id="GO:0016887">
    <property type="term" value="F:ATP hydrolysis activity"/>
    <property type="evidence" value="ECO:0007669"/>
    <property type="project" value="InterPro"/>
</dbReference>
<keyword evidence="6" id="KW-0677">Repeat</keyword>
<dbReference type="PANTHER" id="PTHR43790:SF3">
    <property type="entry name" value="D-ALLOSE IMPORT ATP-BINDING PROTEIN ALSA-RELATED"/>
    <property type="match status" value="1"/>
</dbReference>
<feature type="domain" description="ABC transporter" evidence="11">
    <location>
        <begin position="6"/>
        <end position="242"/>
    </location>
</feature>
<keyword evidence="4" id="KW-1003">Cell membrane</keyword>
<evidence type="ECO:0000256" key="6">
    <source>
        <dbReference type="ARBA" id="ARBA00022737"/>
    </source>
</evidence>
<evidence type="ECO:0000256" key="9">
    <source>
        <dbReference type="ARBA" id="ARBA00022967"/>
    </source>
</evidence>
<dbReference type="AlphaFoldDB" id="A0AA87Q348"/>
<comment type="subcellular location">
    <subcellularLocation>
        <location evidence="1">Cell membrane</location>
        <topology evidence="1">Peripheral membrane protein</topology>
    </subcellularLocation>
</comment>
<keyword evidence="5" id="KW-0762">Sugar transport</keyword>
<dbReference type="Pfam" id="PF00005">
    <property type="entry name" value="ABC_tran"/>
    <property type="match status" value="2"/>
</dbReference>
<evidence type="ECO:0000256" key="7">
    <source>
        <dbReference type="ARBA" id="ARBA00022741"/>
    </source>
</evidence>
<comment type="caution">
    <text evidence="12">The sequence shown here is derived from an EMBL/GenBank/DDBJ whole genome shotgun (WGS) entry which is preliminary data.</text>
</comment>
<name>A0AA87Q348_RHIRH</name>
<evidence type="ECO:0000259" key="11">
    <source>
        <dbReference type="PROSITE" id="PS50893"/>
    </source>
</evidence>
<accession>A0AA87Q348</accession>
<dbReference type="Gene3D" id="3.40.50.300">
    <property type="entry name" value="P-loop containing nucleotide triphosphate hydrolases"/>
    <property type="match status" value="2"/>
</dbReference>
<dbReference type="CDD" id="cd03215">
    <property type="entry name" value="ABC_Carb_Monos_II"/>
    <property type="match status" value="1"/>
</dbReference>
<reference evidence="12 13" key="1">
    <citation type="submission" date="2014-05" db="EMBL/GenBank/DDBJ databases">
        <title>Whole genome shotgun sequence of Rhizobium rhizogenes NBRC 13257.</title>
        <authorList>
            <person name="Katano-Makiyama Y."/>
            <person name="Hosoyama A."/>
            <person name="Hashimoto M."/>
            <person name="Hosoyama Y."/>
            <person name="Noguchi M."/>
            <person name="Tsuchikane K."/>
            <person name="Kimura A."/>
            <person name="Ohji S."/>
            <person name="Ichikawa N."/>
            <person name="Yamazoe A."/>
            <person name="Fujita N."/>
        </authorList>
    </citation>
    <scope>NUCLEOTIDE SEQUENCE [LARGE SCALE GENOMIC DNA]</scope>
    <source>
        <strain evidence="12 13">NBRC 13257</strain>
    </source>
</reference>
<feature type="domain" description="ABC transporter" evidence="11">
    <location>
        <begin position="248"/>
        <end position="491"/>
    </location>
</feature>
<dbReference type="InterPro" id="IPR017871">
    <property type="entry name" value="ABC_transporter-like_CS"/>
</dbReference>
<evidence type="ECO:0000256" key="8">
    <source>
        <dbReference type="ARBA" id="ARBA00022840"/>
    </source>
</evidence>
<dbReference type="FunFam" id="3.40.50.300:FF:000127">
    <property type="entry name" value="Ribose import ATP-binding protein RbsA"/>
    <property type="match status" value="1"/>
</dbReference>
<dbReference type="SUPFAM" id="SSF52540">
    <property type="entry name" value="P-loop containing nucleoside triphosphate hydrolases"/>
    <property type="match status" value="2"/>
</dbReference>
<evidence type="ECO:0000256" key="10">
    <source>
        <dbReference type="ARBA" id="ARBA00023136"/>
    </source>
</evidence>
<keyword evidence="8 12" id="KW-0067">ATP-binding</keyword>
<evidence type="ECO:0000256" key="5">
    <source>
        <dbReference type="ARBA" id="ARBA00022597"/>
    </source>
</evidence>
<dbReference type="InterPro" id="IPR003439">
    <property type="entry name" value="ABC_transporter-like_ATP-bd"/>
</dbReference>
<organism evidence="12 13">
    <name type="scientific">Rhizobium rhizogenes NBRC 13257</name>
    <dbReference type="NCBI Taxonomy" id="1220581"/>
    <lineage>
        <taxon>Bacteria</taxon>
        <taxon>Pseudomonadati</taxon>
        <taxon>Pseudomonadota</taxon>
        <taxon>Alphaproteobacteria</taxon>
        <taxon>Hyphomicrobiales</taxon>
        <taxon>Rhizobiaceae</taxon>
        <taxon>Rhizobium/Agrobacterium group</taxon>
        <taxon>Rhizobium</taxon>
    </lineage>
</organism>
<dbReference type="EMBL" id="BAYX01000003">
    <property type="protein sequence ID" value="GAJ92255.1"/>
    <property type="molecule type" value="Genomic_DNA"/>
</dbReference>
<keyword evidence="10" id="KW-0472">Membrane</keyword>
<sequence length="493" mass="53313">MVEFLLEVEGLQKSFGGVAALRDGRFQLRAGSVHALCGGNGAGKSTFLKILMGIHARDAGLIRRRGKEVDYASPAEALAAGIAIIEQELSPIPHMTVAENIYLGREPSVRFGGIDFKTMNRSAQALLDRLEFNIRATQFMMNLSVAQVQLVEIAKALSHDAEVIFMDEPTSAIGEKEAQQLFSTIERLKAEGKGIVYVSHRLSEIFQIADSYTAFRDGSYVGSGTIADIDRAGLIRMIVGRELGEEYIKTNTPTATAGFEVSGLTAPGKIDDISFVAHKGEIFGIYGLMGSGRTEIFDCIFGLDAPTSGNMKLAGQSISVRKPAEAMQHGIAFVTEDRKLTGLNLCDSVRNNICLASLPEMSPQFSMDRRAEAAASAAMIERFGIKAARDSMAVSGLSGGNQQKVVLGKWFLRKPKVLLLDEPTRGVDVGAKREIYRIICDFAAEGGTVIMISSEIDEVLGMSDRILVMRQGRSAGILERKEADAQALVHLST</sequence>
<dbReference type="PROSITE" id="PS00211">
    <property type="entry name" value="ABC_TRANSPORTER_1"/>
    <property type="match status" value="1"/>
</dbReference>
<dbReference type="InterPro" id="IPR027417">
    <property type="entry name" value="P-loop_NTPase"/>
</dbReference>
<evidence type="ECO:0000313" key="12">
    <source>
        <dbReference type="EMBL" id="GAJ92255.1"/>
    </source>
</evidence>
<evidence type="ECO:0000256" key="1">
    <source>
        <dbReference type="ARBA" id="ARBA00004202"/>
    </source>
</evidence>
<evidence type="ECO:0000256" key="3">
    <source>
        <dbReference type="ARBA" id="ARBA00022448"/>
    </source>
</evidence>
<comment type="similarity">
    <text evidence="2">Belongs to the ABC transporter superfamily.</text>
</comment>
<protein>
    <submittedName>
        <fullName evidence="12">Ribose ABC transporter ATP-binding protein</fullName>
    </submittedName>
</protein>
<dbReference type="PANTHER" id="PTHR43790">
    <property type="entry name" value="CARBOHYDRATE TRANSPORT ATP-BINDING PROTEIN MG119-RELATED"/>
    <property type="match status" value="1"/>
</dbReference>
<dbReference type="PROSITE" id="PS50893">
    <property type="entry name" value="ABC_TRANSPORTER_2"/>
    <property type="match status" value="2"/>
</dbReference>
<keyword evidence="9" id="KW-1278">Translocase</keyword>
<evidence type="ECO:0000256" key="4">
    <source>
        <dbReference type="ARBA" id="ARBA00022475"/>
    </source>
</evidence>
<gene>
    <name evidence="12" type="primary">rbsA</name>
    <name evidence="12" type="ORF">RRH01S_03_03270</name>
</gene>
<dbReference type="GO" id="GO:0005524">
    <property type="term" value="F:ATP binding"/>
    <property type="evidence" value="ECO:0007669"/>
    <property type="project" value="UniProtKB-KW"/>
</dbReference>
<keyword evidence="7" id="KW-0547">Nucleotide-binding</keyword>
<dbReference type="CDD" id="cd03216">
    <property type="entry name" value="ABC_Carb_Monos_I"/>
    <property type="match status" value="1"/>
</dbReference>
<evidence type="ECO:0000313" key="13">
    <source>
        <dbReference type="Proteomes" id="UP000026941"/>
    </source>
</evidence>
<dbReference type="SMART" id="SM00382">
    <property type="entry name" value="AAA"/>
    <property type="match status" value="2"/>
</dbReference>